<feature type="region of interest" description="Disordered" evidence="1">
    <location>
        <begin position="1"/>
        <end position="27"/>
    </location>
</feature>
<dbReference type="Proteomes" id="UP000024635">
    <property type="component" value="Unassembled WGS sequence"/>
</dbReference>
<protein>
    <submittedName>
        <fullName evidence="2">Uncharacterized protein</fullName>
    </submittedName>
</protein>
<accession>A0A016VHY9</accession>
<organism evidence="2 3">
    <name type="scientific">Ancylostoma ceylanicum</name>
    <dbReference type="NCBI Taxonomy" id="53326"/>
    <lineage>
        <taxon>Eukaryota</taxon>
        <taxon>Metazoa</taxon>
        <taxon>Ecdysozoa</taxon>
        <taxon>Nematoda</taxon>
        <taxon>Chromadorea</taxon>
        <taxon>Rhabditida</taxon>
        <taxon>Rhabditina</taxon>
        <taxon>Rhabditomorpha</taxon>
        <taxon>Strongyloidea</taxon>
        <taxon>Ancylostomatidae</taxon>
        <taxon>Ancylostomatinae</taxon>
        <taxon>Ancylostoma</taxon>
    </lineage>
</organism>
<comment type="caution">
    <text evidence="2">The sequence shown here is derived from an EMBL/GenBank/DDBJ whole genome shotgun (WGS) entry which is preliminary data.</text>
</comment>
<evidence type="ECO:0000313" key="3">
    <source>
        <dbReference type="Proteomes" id="UP000024635"/>
    </source>
</evidence>
<gene>
    <name evidence="2" type="primary">Acey_s0010.g866</name>
    <name evidence="2" type="ORF">Y032_0010g866</name>
</gene>
<proteinExistence type="predicted"/>
<sequence length="161" mass="17344">MHPDPGSSGGVQFQGPHSLHRESDVPGNPVDPLTCHIRFLRVNHYIVVHGRLHNFCPRCAPSLSELITAFLGTVHEAPANDAAASLTASVDGEKKSPSFSRERRRIAFQDTVGIHQFCGVSVKSRISQGVLIIVMAIDSGNCAVLLKINTSTAVLLSAVRR</sequence>
<dbReference type="EMBL" id="JARK01001346">
    <property type="protein sequence ID" value="EYC26612.1"/>
    <property type="molecule type" value="Genomic_DNA"/>
</dbReference>
<evidence type="ECO:0000313" key="2">
    <source>
        <dbReference type="EMBL" id="EYC26612.1"/>
    </source>
</evidence>
<reference evidence="3" key="1">
    <citation type="journal article" date="2015" name="Nat. Genet.">
        <title>The genome and transcriptome of the zoonotic hookworm Ancylostoma ceylanicum identify infection-specific gene families.</title>
        <authorList>
            <person name="Schwarz E.M."/>
            <person name="Hu Y."/>
            <person name="Antoshechkin I."/>
            <person name="Miller M.M."/>
            <person name="Sternberg P.W."/>
            <person name="Aroian R.V."/>
        </authorList>
    </citation>
    <scope>NUCLEOTIDE SEQUENCE</scope>
    <source>
        <strain evidence="3">HY135</strain>
    </source>
</reference>
<dbReference type="AlphaFoldDB" id="A0A016VHY9"/>
<evidence type="ECO:0000256" key="1">
    <source>
        <dbReference type="SAM" id="MobiDB-lite"/>
    </source>
</evidence>
<name>A0A016VHY9_9BILA</name>
<keyword evidence="3" id="KW-1185">Reference proteome</keyword>